<dbReference type="Proteomes" id="UP000092504">
    <property type="component" value="Unassembled WGS sequence"/>
</dbReference>
<reference evidence="1 2" key="1">
    <citation type="submission" date="2016-06" db="EMBL/GenBank/DDBJ databases">
        <title>Genome sequence of halotolerant plant growth promoting strain of Halomonas elongata HEK1 isolated from salterns of Rann of Kutch, Gujarat, India.</title>
        <authorList>
            <person name="Gaba S."/>
            <person name="Singh R.N."/>
            <person name="Abrol S."/>
            <person name="Kaushik R."/>
            <person name="Saxena A.K."/>
        </authorList>
    </citation>
    <scope>NUCLEOTIDE SEQUENCE [LARGE SCALE GENOMIC DNA]</scope>
    <source>
        <strain evidence="1 2">HEK1</strain>
    </source>
</reference>
<name>A0A1B8P187_HALEL</name>
<dbReference type="EMBL" id="MAJD01000001">
    <property type="protein sequence ID" value="OBX36000.1"/>
    <property type="molecule type" value="Genomic_DNA"/>
</dbReference>
<gene>
    <name evidence="1" type="ORF">A8U91_00336</name>
</gene>
<organism evidence="1 2">
    <name type="scientific">Halomonas elongata</name>
    <dbReference type="NCBI Taxonomy" id="2746"/>
    <lineage>
        <taxon>Bacteria</taxon>
        <taxon>Pseudomonadati</taxon>
        <taxon>Pseudomonadota</taxon>
        <taxon>Gammaproteobacteria</taxon>
        <taxon>Oceanospirillales</taxon>
        <taxon>Halomonadaceae</taxon>
        <taxon>Halomonas</taxon>
    </lineage>
</organism>
<evidence type="ECO:0000313" key="2">
    <source>
        <dbReference type="Proteomes" id="UP000092504"/>
    </source>
</evidence>
<comment type="caution">
    <text evidence="1">The sequence shown here is derived from an EMBL/GenBank/DDBJ whole genome shotgun (WGS) entry which is preliminary data.</text>
</comment>
<sequence>MQAVRILDLLAGMHLILHISPHRFPKPHRQRQAGLWQFEEVLLPCLGIDKAEPQAILALHAILGRALGLCHPGRYAFPGHDDRRLTVTRCKGYLAALTVEAGGDVIAELEVILTLDDKSHNQD</sequence>
<protein>
    <submittedName>
        <fullName evidence="1">Uncharacterized protein</fullName>
    </submittedName>
</protein>
<proteinExistence type="predicted"/>
<evidence type="ECO:0000313" key="1">
    <source>
        <dbReference type="EMBL" id="OBX36000.1"/>
    </source>
</evidence>
<dbReference type="AlphaFoldDB" id="A0A1B8P187"/>
<accession>A0A1B8P187</accession>